<dbReference type="Proteomes" id="UP001500456">
    <property type="component" value="Unassembled WGS sequence"/>
</dbReference>
<comment type="caution">
    <text evidence="1">The sequence shown here is derived from an EMBL/GenBank/DDBJ whole genome shotgun (WGS) entry which is preliminary data.</text>
</comment>
<dbReference type="RefSeq" id="WP_345565979.1">
    <property type="nucleotide sequence ID" value="NZ_BAAAZX010000013.1"/>
</dbReference>
<accession>A0ABP7RWV1</accession>
<gene>
    <name evidence="1" type="ORF">GCM10022232_47800</name>
</gene>
<organism evidence="1 2">
    <name type="scientific">Streptomyces plumbiresistens</name>
    <dbReference type="NCBI Taxonomy" id="511811"/>
    <lineage>
        <taxon>Bacteria</taxon>
        <taxon>Bacillati</taxon>
        <taxon>Actinomycetota</taxon>
        <taxon>Actinomycetes</taxon>
        <taxon>Kitasatosporales</taxon>
        <taxon>Streptomycetaceae</taxon>
        <taxon>Streptomyces</taxon>
    </lineage>
</organism>
<keyword evidence="2" id="KW-1185">Reference proteome</keyword>
<evidence type="ECO:0000313" key="2">
    <source>
        <dbReference type="Proteomes" id="UP001500456"/>
    </source>
</evidence>
<reference evidence="2" key="1">
    <citation type="journal article" date="2019" name="Int. J. Syst. Evol. Microbiol.">
        <title>The Global Catalogue of Microorganisms (GCM) 10K type strain sequencing project: providing services to taxonomists for standard genome sequencing and annotation.</title>
        <authorList>
            <consortium name="The Broad Institute Genomics Platform"/>
            <consortium name="The Broad Institute Genome Sequencing Center for Infectious Disease"/>
            <person name="Wu L."/>
            <person name="Ma J."/>
        </authorList>
    </citation>
    <scope>NUCLEOTIDE SEQUENCE [LARGE SCALE GENOMIC DNA]</scope>
    <source>
        <strain evidence="2">JCM 16924</strain>
    </source>
</reference>
<evidence type="ECO:0008006" key="3">
    <source>
        <dbReference type="Google" id="ProtNLM"/>
    </source>
</evidence>
<name>A0ABP7RWV1_9ACTN</name>
<proteinExistence type="predicted"/>
<sequence length="190" mass="20345">MTDAATAAVHLATGDAINQQLREGASLEAAAAQLAITRSWAGKLVWLSRTFTPADRDEIGGDNLTRLGITHLEAIAAQAEHLRIPLLKAAAEERLSVRKLRKRAAELRSSRYAEDPPAEGVEQFGGPAAMQSTARALERYAGMSKDQFLRIYAGKSGPYIADVIRAAHELESRITQEGGGIITASPSNPT</sequence>
<dbReference type="EMBL" id="BAAAZX010000013">
    <property type="protein sequence ID" value="GAA4003193.1"/>
    <property type="molecule type" value="Genomic_DNA"/>
</dbReference>
<protein>
    <recommendedName>
        <fullName evidence="3">DUF222 domain-containing protein</fullName>
    </recommendedName>
</protein>
<evidence type="ECO:0000313" key="1">
    <source>
        <dbReference type="EMBL" id="GAA4003193.1"/>
    </source>
</evidence>